<dbReference type="KEGG" id="bsol:FSW04_17875"/>
<organism evidence="2 3">
    <name type="scientific">Baekduia soli</name>
    <dbReference type="NCBI Taxonomy" id="496014"/>
    <lineage>
        <taxon>Bacteria</taxon>
        <taxon>Bacillati</taxon>
        <taxon>Actinomycetota</taxon>
        <taxon>Thermoleophilia</taxon>
        <taxon>Solirubrobacterales</taxon>
        <taxon>Baekduiaceae</taxon>
        <taxon>Baekduia</taxon>
    </lineage>
</organism>
<dbReference type="Proteomes" id="UP000321805">
    <property type="component" value="Chromosome"/>
</dbReference>
<name>A0A5B8U8L1_9ACTN</name>
<evidence type="ECO:0000256" key="1">
    <source>
        <dbReference type="SAM" id="Coils"/>
    </source>
</evidence>
<keyword evidence="3" id="KW-1185">Reference proteome</keyword>
<dbReference type="EMBL" id="CP042430">
    <property type="protein sequence ID" value="QEC49261.1"/>
    <property type="molecule type" value="Genomic_DNA"/>
</dbReference>
<gene>
    <name evidence="2" type="ORF">FSW04_17875</name>
</gene>
<sequence>MSTDDTAAQLDALVARLERAAEQLRSGDVSPDAAATLVEDAAALASQASAELDRLSRAAAAEPMPGQDALL</sequence>
<keyword evidence="1" id="KW-0175">Coiled coil</keyword>
<feature type="coiled-coil region" evidence="1">
    <location>
        <begin position="7"/>
        <end position="58"/>
    </location>
</feature>
<dbReference type="RefSeq" id="WP_146921624.1">
    <property type="nucleotide sequence ID" value="NZ_CP042430.1"/>
</dbReference>
<protein>
    <submittedName>
        <fullName evidence="2">Uncharacterized protein</fullName>
    </submittedName>
</protein>
<evidence type="ECO:0000313" key="3">
    <source>
        <dbReference type="Proteomes" id="UP000321805"/>
    </source>
</evidence>
<dbReference type="AlphaFoldDB" id="A0A5B8U8L1"/>
<accession>A0A5B8U8L1</accession>
<dbReference type="OrthoDB" id="5244642at2"/>
<reference evidence="2 3" key="1">
    <citation type="journal article" date="2018" name="J. Microbiol.">
        <title>Baekduia soli gen. nov., sp. nov., a novel bacterium isolated from the soil of Baekdu Mountain and proposal of a novel family name, Baekduiaceae fam. nov.</title>
        <authorList>
            <person name="An D.S."/>
            <person name="Siddiqi M.Z."/>
            <person name="Kim K.H."/>
            <person name="Yu H.S."/>
            <person name="Im W.T."/>
        </authorList>
    </citation>
    <scope>NUCLEOTIDE SEQUENCE [LARGE SCALE GENOMIC DNA]</scope>
    <source>
        <strain evidence="2 3">BR7-21</strain>
    </source>
</reference>
<evidence type="ECO:0000313" key="2">
    <source>
        <dbReference type="EMBL" id="QEC49261.1"/>
    </source>
</evidence>
<proteinExistence type="predicted"/>